<protein>
    <submittedName>
        <fullName evidence="1">Uncharacterized protein</fullName>
    </submittedName>
</protein>
<comment type="caution">
    <text evidence="1">The sequence shown here is derived from an EMBL/GenBank/DDBJ whole genome shotgun (WGS) entry which is preliminary data.</text>
</comment>
<proteinExistence type="predicted"/>
<sequence length="62" mass="7326">MSKMIRVSDDTYGKISKRGKFGETANDVIGRLMSELEHCKQCLKQERRIKRKQRAKRKQSNK</sequence>
<evidence type="ECO:0000313" key="1">
    <source>
        <dbReference type="EMBL" id="GAH95103.1"/>
    </source>
</evidence>
<name>X1LLU9_9ZZZZ</name>
<dbReference type="AlphaFoldDB" id="X1LLU9"/>
<dbReference type="EMBL" id="BARV01001349">
    <property type="protein sequence ID" value="GAH95103.1"/>
    <property type="molecule type" value="Genomic_DNA"/>
</dbReference>
<gene>
    <name evidence="1" type="ORF">S06H3_03969</name>
</gene>
<accession>X1LLU9</accession>
<reference evidence="1" key="1">
    <citation type="journal article" date="2014" name="Front. Microbiol.">
        <title>High frequency of phylogenetically diverse reductive dehalogenase-homologous genes in deep subseafloor sedimentary metagenomes.</title>
        <authorList>
            <person name="Kawai M."/>
            <person name="Futagami T."/>
            <person name="Toyoda A."/>
            <person name="Takaki Y."/>
            <person name="Nishi S."/>
            <person name="Hori S."/>
            <person name="Arai W."/>
            <person name="Tsubouchi T."/>
            <person name="Morono Y."/>
            <person name="Uchiyama I."/>
            <person name="Ito T."/>
            <person name="Fujiyama A."/>
            <person name="Inagaki F."/>
            <person name="Takami H."/>
        </authorList>
    </citation>
    <scope>NUCLEOTIDE SEQUENCE</scope>
    <source>
        <strain evidence="1">Expedition CK06-06</strain>
    </source>
</reference>
<organism evidence="1">
    <name type="scientific">marine sediment metagenome</name>
    <dbReference type="NCBI Taxonomy" id="412755"/>
    <lineage>
        <taxon>unclassified sequences</taxon>
        <taxon>metagenomes</taxon>
        <taxon>ecological metagenomes</taxon>
    </lineage>
</organism>